<evidence type="ECO:0000256" key="2">
    <source>
        <dbReference type="ARBA" id="ARBA00022723"/>
    </source>
</evidence>
<evidence type="ECO:0000313" key="11">
    <source>
        <dbReference type="EMBL" id="RAK68278.1"/>
    </source>
</evidence>
<feature type="binding site" evidence="8">
    <location>
        <position position="270"/>
    </location>
    <ligand>
        <name>Mg(2+)</name>
        <dbReference type="ChEBI" id="CHEBI:18420"/>
    </ligand>
</feature>
<evidence type="ECO:0000256" key="6">
    <source>
        <dbReference type="HAMAP-Rule" id="MF_00900"/>
    </source>
</evidence>
<dbReference type="HAMAP" id="MF_00900">
    <property type="entry name" value="GTPase_HflX"/>
    <property type="match status" value="1"/>
</dbReference>
<dbReference type="CDD" id="cd01878">
    <property type="entry name" value="HflX"/>
    <property type="match status" value="1"/>
</dbReference>
<dbReference type="InterPro" id="IPR042108">
    <property type="entry name" value="GTPase_HflX_N_sf"/>
</dbReference>
<evidence type="ECO:0000259" key="10">
    <source>
        <dbReference type="PROSITE" id="PS51705"/>
    </source>
</evidence>
<proteinExistence type="inferred from homology"/>
<dbReference type="InterPro" id="IPR025121">
    <property type="entry name" value="GTPase_HflX_N"/>
</dbReference>
<organism evidence="11 12">
    <name type="scientific">Hymenobacter edaphi</name>
    <dbReference type="NCBI Taxonomy" id="2211146"/>
    <lineage>
        <taxon>Bacteria</taxon>
        <taxon>Pseudomonadati</taxon>
        <taxon>Bacteroidota</taxon>
        <taxon>Cytophagia</taxon>
        <taxon>Cytophagales</taxon>
        <taxon>Hymenobacteraceae</taxon>
        <taxon>Hymenobacter</taxon>
    </lineage>
</organism>
<dbReference type="AlphaFoldDB" id="A0A328BTB6"/>
<comment type="subcellular location">
    <subcellularLocation>
        <location evidence="6">Cytoplasm</location>
    </subcellularLocation>
    <text evidence="6">May associate with membranes.</text>
</comment>
<keyword evidence="3 6" id="KW-0547">Nucleotide-binding</keyword>
<dbReference type="EMBL" id="QHKM01000002">
    <property type="protein sequence ID" value="RAK68278.1"/>
    <property type="molecule type" value="Genomic_DNA"/>
</dbReference>
<dbReference type="PANTHER" id="PTHR10229">
    <property type="entry name" value="GTP-BINDING PROTEIN HFLX"/>
    <property type="match status" value="1"/>
</dbReference>
<gene>
    <name evidence="6 11" type="primary">hflX</name>
    <name evidence="11" type="ORF">DLM85_09635</name>
</gene>
<comment type="similarity">
    <text evidence="6">Belongs to the TRAFAC class OBG-HflX-like GTPase superfamily. HflX GTPase family.</text>
</comment>
<dbReference type="InterPro" id="IPR027417">
    <property type="entry name" value="P-loop_NTPase"/>
</dbReference>
<dbReference type="Pfam" id="PF13167">
    <property type="entry name" value="GTP-bdg_N"/>
    <property type="match status" value="1"/>
</dbReference>
<keyword evidence="5 6" id="KW-0342">GTP-binding</keyword>
<feature type="binding site" evidence="7">
    <location>
        <begin position="412"/>
        <end position="414"/>
    </location>
    <ligand>
        <name>GTP</name>
        <dbReference type="ChEBI" id="CHEBI:37565"/>
    </ligand>
</feature>
<comment type="caution">
    <text evidence="11">The sequence shown here is derived from an EMBL/GenBank/DDBJ whole genome shotgun (WGS) entry which is preliminary data.</text>
</comment>
<feature type="domain" description="Hflx-type G" evidence="10">
    <location>
        <begin position="237"/>
        <end position="434"/>
    </location>
</feature>
<keyword evidence="2 8" id="KW-0479">Metal-binding</keyword>
<accession>A0A328BTB6</accession>
<dbReference type="RefSeq" id="WP_111477891.1">
    <property type="nucleotide sequence ID" value="NZ_QHKM01000002.1"/>
</dbReference>
<feature type="binding site" evidence="7">
    <location>
        <begin position="243"/>
        <end position="250"/>
    </location>
    <ligand>
        <name>GTP</name>
        <dbReference type="ChEBI" id="CHEBI:37565"/>
    </ligand>
</feature>
<dbReference type="OrthoDB" id="9812272at2"/>
<comment type="cofactor">
    <cofactor evidence="8">
        <name>Mg(2+)</name>
        <dbReference type="ChEBI" id="CHEBI:18420"/>
    </cofactor>
</comment>
<dbReference type="PIRSF" id="PIRSF006809">
    <property type="entry name" value="GTP-binding_hflX_prd"/>
    <property type="match status" value="1"/>
</dbReference>
<dbReference type="InterPro" id="IPR032305">
    <property type="entry name" value="GTP-bd_M"/>
</dbReference>
<comment type="function">
    <text evidence="6">GTPase that associates with the 50S ribosomal subunit and may have a role during protein synthesis or ribosome biogenesis.</text>
</comment>
<dbReference type="Proteomes" id="UP000248553">
    <property type="component" value="Unassembled WGS sequence"/>
</dbReference>
<protein>
    <recommendedName>
        <fullName evidence="6">GTPase HflX</fullName>
    </recommendedName>
    <alternativeName>
        <fullName evidence="6">GTP-binding protein HflX</fullName>
    </alternativeName>
</protein>
<evidence type="ECO:0000256" key="7">
    <source>
        <dbReference type="PIRSR" id="PIRSR006809-1"/>
    </source>
</evidence>
<dbReference type="InterPro" id="IPR006073">
    <property type="entry name" value="GTP-bd"/>
</dbReference>
<dbReference type="Pfam" id="PF01926">
    <property type="entry name" value="MMR_HSR1"/>
    <property type="match status" value="1"/>
</dbReference>
<dbReference type="FunFam" id="3.40.50.11060:FF:000001">
    <property type="entry name" value="GTPase HflX"/>
    <property type="match status" value="1"/>
</dbReference>
<dbReference type="GO" id="GO:0003924">
    <property type="term" value="F:GTPase activity"/>
    <property type="evidence" value="ECO:0007669"/>
    <property type="project" value="UniProtKB-UniRule"/>
</dbReference>
<feature type="region of interest" description="Disordered" evidence="9">
    <location>
        <begin position="1"/>
        <end position="25"/>
    </location>
</feature>
<evidence type="ECO:0000256" key="9">
    <source>
        <dbReference type="SAM" id="MobiDB-lite"/>
    </source>
</evidence>
<dbReference type="Gene3D" id="3.40.50.300">
    <property type="entry name" value="P-loop containing nucleotide triphosphate hydrolases"/>
    <property type="match status" value="1"/>
</dbReference>
<dbReference type="GO" id="GO:0005525">
    <property type="term" value="F:GTP binding"/>
    <property type="evidence" value="ECO:0007669"/>
    <property type="project" value="UniProtKB-UniRule"/>
</dbReference>
<dbReference type="Pfam" id="PF16360">
    <property type="entry name" value="GTP-bdg_M"/>
    <property type="match status" value="1"/>
</dbReference>
<dbReference type="PANTHER" id="PTHR10229:SF0">
    <property type="entry name" value="GTP-BINDING PROTEIN 6-RELATED"/>
    <property type="match status" value="1"/>
</dbReference>
<feature type="binding site" evidence="8">
    <location>
        <position position="250"/>
    </location>
    <ligand>
        <name>Mg(2+)</name>
        <dbReference type="ChEBI" id="CHEBI:18420"/>
    </ligand>
</feature>
<dbReference type="InterPro" id="IPR005225">
    <property type="entry name" value="Small_GTP-bd"/>
</dbReference>
<evidence type="ECO:0000256" key="8">
    <source>
        <dbReference type="PIRSR" id="PIRSR006809-2"/>
    </source>
</evidence>
<evidence type="ECO:0000256" key="3">
    <source>
        <dbReference type="ARBA" id="ARBA00022741"/>
    </source>
</evidence>
<keyword evidence="12" id="KW-1185">Reference proteome</keyword>
<dbReference type="InterPro" id="IPR016496">
    <property type="entry name" value="GTPase_HflX"/>
</dbReference>
<reference evidence="12" key="1">
    <citation type="submission" date="2018-05" db="EMBL/GenBank/DDBJ databases">
        <authorList>
            <person name="Nie L."/>
        </authorList>
    </citation>
    <scope>NUCLEOTIDE SEQUENCE [LARGE SCALE GENOMIC DNA]</scope>
    <source>
        <strain evidence="12">NL</strain>
    </source>
</reference>
<feature type="binding site" evidence="7">
    <location>
        <begin position="268"/>
        <end position="272"/>
    </location>
    <ligand>
        <name>GTP</name>
        <dbReference type="ChEBI" id="CHEBI:37565"/>
    </ligand>
</feature>
<dbReference type="FunFam" id="3.40.50.300:FF:000955">
    <property type="entry name" value="GTPase HflX"/>
    <property type="match status" value="1"/>
</dbReference>
<dbReference type="SUPFAM" id="SSF52540">
    <property type="entry name" value="P-loop containing nucleoside triphosphate hydrolases"/>
    <property type="match status" value="1"/>
</dbReference>
<dbReference type="NCBIfam" id="TIGR03156">
    <property type="entry name" value="GTP_HflX"/>
    <property type="match status" value="1"/>
</dbReference>
<dbReference type="GO" id="GO:0043022">
    <property type="term" value="F:ribosome binding"/>
    <property type="evidence" value="ECO:0007669"/>
    <property type="project" value="TreeGrafter"/>
</dbReference>
<evidence type="ECO:0000256" key="4">
    <source>
        <dbReference type="ARBA" id="ARBA00022842"/>
    </source>
</evidence>
<dbReference type="NCBIfam" id="TIGR00231">
    <property type="entry name" value="small_GTP"/>
    <property type="match status" value="1"/>
</dbReference>
<evidence type="ECO:0000256" key="5">
    <source>
        <dbReference type="ARBA" id="ARBA00023134"/>
    </source>
</evidence>
<feature type="binding site" evidence="7">
    <location>
        <begin position="289"/>
        <end position="292"/>
    </location>
    <ligand>
        <name>GTP</name>
        <dbReference type="ChEBI" id="CHEBI:37565"/>
    </ligand>
</feature>
<comment type="subunit">
    <text evidence="6">Monomer. Associates with the 50S ribosomal subunit.</text>
</comment>
<dbReference type="Gene3D" id="3.40.50.11060">
    <property type="entry name" value="GTPase HflX, N-terminal domain"/>
    <property type="match status" value="1"/>
</dbReference>
<sequence length="454" mass="51420">MANRPASKRRTNSTRHPGAHDTVKGRAGRILVKGNKDATYETSPEQETAVLVAVPDKRQDDALTTEYLDELAFLTETAGTVPTKRFIQKLEKPDLRTFVGSGKLEEIRAYVQHHDTSVVIFDDDLSPSQLRNLEAELKVKILDRTLLILDIFASRAKTATSRTQVELAQYQYLLPRLTGLWSHLDKQRGGVGMRGPGEREIETDRRVVRDRISLLKEQLQEFDKQSQVQRKARAGTLRVALVGYTNVGKSTLMNLLSRADVFAENKLFATLDSTVRKVVLDNVPFLLSDTVGFIRKLPTRLIESFKSTLDEIREADLLLHVVDISHPMFEEHIQVVNDTLKDIGAAEKPTILVFNKIDQYQTDVDPAAHLHGVEPDHAEDLHHADDVQQRPTLEQLQASYMARLHDPVIFISAQERQNVDELRSMISRRLRVLYEQQYPGHPPFPDLSAYSAAE</sequence>
<keyword evidence="1 6" id="KW-0963">Cytoplasm</keyword>
<dbReference type="GO" id="GO:0046872">
    <property type="term" value="F:metal ion binding"/>
    <property type="evidence" value="ECO:0007669"/>
    <property type="project" value="UniProtKB-KW"/>
</dbReference>
<feature type="compositionally biased region" description="Basic residues" evidence="9">
    <location>
        <begin position="1"/>
        <end position="13"/>
    </location>
</feature>
<evidence type="ECO:0000256" key="1">
    <source>
        <dbReference type="ARBA" id="ARBA00022490"/>
    </source>
</evidence>
<dbReference type="PRINTS" id="PR00326">
    <property type="entry name" value="GTP1OBG"/>
</dbReference>
<dbReference type="Gene3D" id="6.10.250.2860">
    <property type="match status" value="1"/>
</dbReference>
<feature type="binding site" evidence="7">
    <location>
        <begin position="355"/>
        <end position="358"/>
    </location>
    <ligand>
        <name>GTP</name>
        <dbReference type="ChEBI" id="CHEBI:37565"/>
    </ligand>
</feature>
<dbReference type="GO" id="GO:0005737">
    <property type="term" value="C:cytoplasm"/>
    <property type="evidence" value="ECO:0007669"/>
    <property type="project" value="UniProtKB-SubCell"/>
</dbReference>
<name>A0A328BTB6_9BACT</name>
<evidence type="ECO:0000313" key="12">
    <source>
        <dbReference type="Proteomes" id="UP000248553"/>
    </source>
</evidence>
<dbReference type="InterPro" id="IPR030394">
    <property type="entry name" value="G_HFLX_dom"/>
</dbReference>
<keyword evidence="4 8" id="KW-0460">Magnesium</keyword>
<dbReference type="PROSITE" id="PS51705">
    <property type="entry name" value="G_HFLX"/>
    <property type="match status" value="1"/>
</dbReference>